<accession>A0A6J7UNQ0</accession>
<dbReference type="InterPro" id="IPR002575">
    <property type="entry name" value="Aminoglycoside_PTrfase"/>
</dbReference>
<protein>
    <submittedName>
        <fullName evidence="3">Unannotated protein</fullName>
    </submittedName>
</protein>
<dbReference type="InterPro" id="IPR051678">
    <property type="entry name" value="AGP_Transferase"/>
</dbReference>
<sequence length="358" mass="39842">MERAISELLRKALGNNCDIAIEGLSPIPGGFSRETFSCTALVTQGEAKEVLPLIIRKDPPEEVCILQTSRANEHELIESLRAHTSVPVSRSYGYELDPDVFGSAAMVLERADGNGKTSQLFNDGADVNQAEEVMRHLCEVLVELHQADISVIDPRGILQDPRGVGIRTSSWDDYMDSTFEYYLSTYDDIVYDPSSIILLDAFLTLRRQKPRPLRLSVVHGDFNPANFLYKNGKVSALIDWENSRIGDPREDLGWMTTMDILSNTHVMDYPKKEGGFISYYNKLTGWNVTKEEVDYFTLFGSANIGVPVQTAIYRRMAGEHRQFMHLYLIQSSAPAIPSMAQLLGYPGSISSATTGASS</sequence>
<dbReference type="Gene3D" id="3.90.1200.10">
    <property type="match status" value="1"/>
</dbReference>
<dbReference type="PANTHER" id="PTHR21310">
    <property type="entry name" value="AMINOGLYCOSIDE PHOSPHOTRANSFERASE-RELATED-RELATED"/>
    <property type="match status" value="1"/>
</dbReference>
<proteinExistence type="predicted"/>
<dbReference type="SUPFAM" id="SSF56112">
    <property type="entry name" value="Protein kinase-like (PK-like)"/>
    <property type="match status" value="1"/>
</dbReference>
<dbReference type="CDD" id="cd05154">
    <property type="entry name" value="ACAD10_11_N-like"/>
    <property type="match status" value="1"/>
</dbReference>
<dbReference type="Gene3D" id="3.30.200.20">
    <property type="entry name" value="Phosphorylase Kinase, domain 1"/>
    <property type="match status" value="1"/>
</dbReference>
<evidence type="ECO:0000313" key="3">
    <source>
        <dbReference type="EMBL" id="CAB5068084.1"/>
    </source>
</evidence>
<feature type="domain" description="Aminoglycoside phosphotransferase" evidence="1">
    <location>
        <begin position="24"/>
        <end position="256"/>
    </location>
</feature>
<dbReference type="AlphaFoldDB" id="A0A6J7UNQ0"/>
<evidence type="ECO:0000313" key="2">
    <source>
        <dbReference type="EMBL" id="CAB5030104.1"/>
    </source>
</evidence>
<dbReference type="EMBL" id="CAFBQU010000082">
    <property type="protein sequence ID" value="CAB5068084.1"/>
    <property type="molecule type" value="Genomic_DNA"/>
</dbReference>
<dbReference type="EMBL" id="CAFBPN010000123">
    <property type="protein sequence ID" value="CAB5030104.1"/>
    <property type="molecule type" value="Genomic_DNA"/>
</dbReference>
<reference evidence="3" key="1">
    <citation type="submission" date="2020-05" db="EMBL/GenBank/DDBJ databases">
        <authorList>
            <person name="Chiriac C."/>
            <person name="Salcher M."/>
            <person name="Ghai R."/>
            <person name="Kavagutti S V."/>
        </authorList>
    </citation>
    <scope>NUCLEOTIDE SEQUENCE</scope>
</reference>
<gene>
    <name evidence="2" type="ORF">UFOPK4098_01461</name>
    <name evidence="3" type="ORF">UFOPK4347_01678</name>
</gene>
<dbReference type="InterPro" id="IPR041726">
    <property type="entry name" value="ACAD10_11_N"/>
</dbReference>
<organism evidence="3">
    <name type="scientific">freshwater metagenome</name>
    <dbReference type="NCBI Taxonomy" id="449393"/>
    <lineage>
        <taxon>unclassified sequences</taxon>
        <taxon>metagenomes</taxon>
        <taxon>ecological metagenomes</taxon>
    </lineage>
</organism>
<dbReference type="InterPro" id="IPR011009">
    <property type="entry name" value="Kinase-like_dom_sf"/>
</dbReference>
<evidence type="ECO:0000259" key="1">
    <source>
        <dbReference type="Pfam" id="PF01636"/>
    </source>
</evidence>
<dbReference type="Pfam" id="PF01636">
    <property type="entry name" value="APH"/>
    <property type="match status" value="1"/>
</dbReference>
<name>A0A6J7UNQ0_9ZZZZ</name>